<accession>W4MC99</accession>
<gene>
    <name evidence="1" type="ORF">ETSY2_10560</name>
</gene>
<dbReference type="Proteomes" id="UP000019140">
    <property type="component" value="Unassembled WGS sequence"/>
</dbReference>
<keyword evidence="2" id="KW-1185">Reference proteome</keyword>
<reference evidence="1 2" key="1">
    <citation type="journal article" date="2014" name="Nature">
        <title>An environmental bacterial taxon with a large and distinct metabolic repertoire.</title>
        <authorList>
            <person name="Wilson M.C."/>
            <person name="Mori T."/>
            <person name="Ruckert C."/>
            <person name="Uria A.R."/>
            <person name="Helf M.J."/>
            <person name="Takada K."/>
            <person name="Gernert C."/>
            <person name="Steffens U.A."/>
            <person name="Heycke N."/>
            <person name="Schmitt S."/>
            <person name="Rinke C."/>
            <person name="Helfrich E.J."/>
            <person name="Brachmann A.O."/>
            <person name="Gurgui C."/>
            <person name="Wakimoto T."/>
            <person name="Kracht M."/>
            <person name="Crusemann M."/>
            <person name="Hentschel U."/>
            <person name="Abe I."/>
            <person name="Matsunaga S."/>
            <person name="Kalinowski J."/>
            <person name="Takeyama H."/>
            <person name="Piel J."/>
        </authorList>
    </citation>
    <scope>NUCLEOTIDE SEQUENCE [LARGE SCALE GENOMIC DNA]</scope>
    <source>
        <strain evidence="2">TSY2</strain>
    </source>
</reference>
<evidence type="ECO:0000313" key="1">
    <source>
        <dbReference type="EMBL" id="ETX07556.1"/>
    </source>
</evidence>
<protein>
    <submittedName>
        <fullName evidence="1">Uncharacterized protein</fullName>
    </submittedName>
</protein>
<name>W4MC99_9BACT</name>
<evidence type="ECO:0000313" key="2">
    <source>
        <dbReference type="Proteomes" id="UP000019140"/>
    </source>
</evidence>
<comment type="caution">
    <text evidence="1">The sequence shown here is derived from an EMBL/GenBank/DDBJ whole genome shotgun (WGS) entry which is preliminary data.</text>
</comment>
<dbReference type="AlphaFoldDB" id="W4MC99"/>
<dbReference type="EMBL" id="AZHX01000427">
    <property type="protein sequence ID" value="ETX07556.1"/>
    <property type="molecule type" value="Genomic_DNA"/>
</dbReference>
<organism evidence="1 2">
    <name type="scientific">Candidatus Entotheonella gemina</name>
    <dbReference type="NCBI Taxonomy" id="1429439"/>
    <lineage>
        <taxon>Bacteria</taxon>
        <taxon>Pseudomonadati</taxon>
        <taxon>Nitrospinota/Tectimicrobiota group</taxon>
        <taxon>Candidatus Tectimicrobiota</taxon>
        <taxon>Candidatus Entotheonellia</taxon>
        <taxon>Candidatus Entotheonellales</taxon>
        <taxon>Candidatus Entotheonellaceae</taxon>
        <taxon>Candidatus Entotheonella</taxon>
    </lineage>
</organism>
<dbReference type="HOGENOM" id="CLU_2116532_0_0_7"/>
<proteinExistence type="predicted"/>
<sequence length="114" mass="12355">MRPKANPDVILRIPQTQFQAVQTRLTDYLLQSQYAFVQSFSGGPDTTFDILIDVDRSPAPTLESVQLVLYPAMHGASVTVTQDQNLNTAPQSAHQATLMARLVAVCTAITGALP</sequence>